<dbReference type="InterPro" id="IPR011006">
    <property type="entry name" value="CheY-like_superfamily"/>
</dbReference>
<gene>
    <name evidence="2" type="ORF">F3K02_11710</name>
</gene>
<proteinExistence type="predicted"/>
<dbReference type="InterPro" id="IPR005561">
    <property type="entry name" value="ANTAR"/>
</dbReference>
<dbReference type="Gene3D" id="1.10.10.10">
    <property type="entry name" value="Winged helix-like DNA-binding domain superfamily/Winged helix DNA-binding domain"/>
    <property type="match status" value="1"/>
</dbReference>
<dbReference type="InterPro" id="IPR013587">
    <property type="entry name" value="Nitrate/nitrite_sensing"/>
</dbReference>
<dbReference type="Pfam" id="PF08376">
    <property type="entry name" value="NIT"/>
    <property type="match status" value="1"/>
</dbReference>
<name>A0A7Y8GWQ7_9BURK</name>
<keyword evidence="3" id="KW-1185">Reference proteome</keyword>
<accession>A0A7Y8GWQ7</accession>
<dbReference type="GO" id="GO:0003723">
    <property type="term" value="F:RNA binding"/>
    <property type="evidence" value="ECO:0007669"/>
    <property type="project" value="InterPro"/>
</dbReference>
<organism evidence="2 3">
    <name type="scientific">Hydrogenophaga aromaticivorans</name>
    <dbReference type="NCBI Taxonomy" id="2610898"/>
    <lineage>
        <taxon>Bacteria</taxon>
        <taxon>Pseudomonadati</taxon>
        <taxon>Pseudomonadota</taxon>
        <taxon>Betaproteobacteria</taxon>
        <taxon>Burkholderiales</taxon>
        <taxon>Comamonadaceae</taxon>
        <taxon>Hydrogenophaga</taxon>
    </lineage>
</organism>
<comment type="caution">
    <text evidence="2">The sequence shown here is derived from an EMBL/GenBank/DDBJ whole genome shotgun (WGS) entry which is preliminary data.</text>
</comment>
<dbReference type="Proteomes" id="UP000545507">
    <property type="component" value="Unassembled WGS sequence"/>
</dbReference>
<sequence length="423" mass="47033">MKSGLNFLIAAKRCEIDALRQLSLTSALVNVTGRLVHGLQRERGLTNLFLGSQGTRFAEPRRQQITECQATEAELRRCFDSLDTQAAHLGHGARLFSRIAYVLHGLDALPALRERIDTQVWTARDTTEAFVRLIAGLLAVVFEAADSASDPAISRQLVALFNFMQGKEFAGQERAAGSALFASGRADSAGQQRLLHLIDSQERCLQVFKEFASDELATLWATADRDTVDARAELERLRRVLCTAADGSPLDANQSQPWFDCCSLRMDRMKTVEDRLADSLQRLCEHKTQAALTELLAFEGIHPVAVQPDDALSFFHDPVPDHVSGTSPAQAYGVQLDRSILDLVQDQARRLQAVSDELDTVRASLNERKLVERAKGLLMAHRNLSEAEAHKTLRQMAMNQNRRLIDVAEAVLSMAEVLPERRR</sequence>
<protein>
    <submittedName>
        <fullName evidence="2">ANTAR domain-containing protein</fullName>
    </submittedName>
</protein>
<dbReference type="InterPro" id="IPR036388">
    <property type="entry name" value="WH-like_DNA-bd_sf"/>
</dbReference>
<dbReference type="SUPFAM" id="SSF52172">
    <property type="entry name" value="CheY-like"/>
    <property type="match status" value="1"/>
</dbReference>
<dbReference type="SMART" id="SM01012">
    <property type="entry name" value="ANTAR"/>
    <property type="match status" value="1"/>
</dbReference>
<dbReference type="EMBL" id="VYGV01000007">
    <property type="protein sequence ID" value="NWF45911.1"/>
    <property type="molecule type" value="Genomic_DNA"/>
</dbReference>
<dbReference type="Pfam" id="PF03861">
    <property type="entry name" value="ANTAR"/>
    <property type="match status" value="1"/>
</dbReference>
<dbReference type="RefSeq" id="WP_177135790.1">
    <property type="nucleotide sequence ID" value="NZ_VYGV01000007.1"/>
</dbReference>
<evidence type="ECO:0000313" key="2">
    <source>
        <dbReference type="EMBL" id="NWF45911.1"/>
    </source>
</evidence>
<reference evidence="2 3" key="1">
    <citation type="submission" date="2019-09" db="EMBL/GenBank/DDBJ databases">
        <title>Hydrogenophaga aromatica sp. nov., isolated from a para-xylene-degrading enrichment culture.</title>
        <authorList>
            <person name="Tancsics A."/>
            <person name="Banerjee S."/>
        </authorList>
    </citation>
    <scope>NUCLEOTIDE SEQUENCE [LARGE SCALE GENOMIC DNA]</scope>
    <source>
        <strain evidence="2 3">D2P1</strain>
    </source>
</reference>
<evidence type="ECO:0000313" key="3">
    <source>
        <dbReference type="Proteomes" id="UP000545507"/>
    </source>
</evidence>
<feature type="domain" description="ANTAR" evidence="1">
    <location>
        <begin position="351"/>
        <end position="412"/>
    </location>
</feature>
<evidence type="ECO:0000259" key="1">
    <source>
        <dbReference type="PROSITE" id="PS50921"/>
    </source>
</evidence>
<dbReference type="AlphaFoldDB" id="A0A7Y8GWQ7"/>
<dbReference type="PROSITE" id="PS50921">
    <property type="entry name" value="ANTAR"/>
    <property type="match status" value="1"/>
</dbReference>